<name>A0A845FGA0_9BACI</name>
<sequence>MVWFIERLQKEDLCHVVRMIRTSILNIPPRYYSHAQLTAWAEGMKDHPRLHQRFLDAYSLAAKDDYGNVIGFGSLVGSHIDFLYVSSEWQGEGLAAQMLSLLEVQAAREGVEVLTTEASAVARPFFQKQGYVIKKEQVKWIRGISIKNVQMFKKMHK</sequence>
<dbReference type="EMBL" id="WMFA01000013">
    <property type="protein sequence ID" value="MYL72881.1"/>
    <property type="molecule type" value="Genomic_DNA"/>
</dbReference>
<accession>A0A845FGA0</accession>
<dbReference type="Pfam" id="PF13673">
    <property type="entry name" value="Acetyltransf_10"/>
    <property type="match status" value="1"/>
</dbReference>
<dbReference type="SUPFAM" id="SSF55729">
    <property type="entry name" value="Acyl-CoA N-acyltransferases (Nat)"/>
    <property type="match status" value="1"/>
</dbReference>
<protein>
    <submittedName>
        <fullName evidence="2">GNAT family N-acetyltransferase</fullName>
    </submittedName>
</protein>
<dbReference type="AlphaFoldDB" id="A0A845FGA0"/>
<evidence type="ECO:0000313" key="3">
    <source>
        <dbReference type="Proteomes" id="UP000450457"/>
    </source>
</evidence>
<dbReference type="Proteomes" id="UP000450457">
    <property type="component" value="Unassembled WGS sequence"/>
</dbReference>
<dbReference type="PANTHER" id="PTHR43451">
    <property type="entry name" value="ACETYLTRANSFERASE (GNAT) FAMILY PROTEIN"/>
    <property type="match status" value="1"/>
</dbReference>
<dbReference type="PANTHER" id="PTHR43451:SF1">
    <property type="entry name" value="ACETYLTRANSFERASE"/>
    <property type="match status" value="1"/>
</dbReference>
<dbReference type="InterPro" id="IPR000182">
    <property type="entry name" value="GNAT_dom"/>
</dbReference>
<dbReference type="InterPro" id="IPR016181">
    <property type="entry name" value="Acyl_CoA_acyltransferase"/>
</dbReference>
<dbReference type="InterPro" id="IPR052564">
    <property type="entry name" value="N-acetyltrans/Recomb-assoc"/>
</dbReference>
<comment type="caution">
    <text evidence="2">The sequence shown here is derived from an EMBL/GenBank/DDBJ whole genome shotgun (WGS) entry which is preliminary data.</text>
</comment>
<proteinExistence type="predicted"/>
<organism evidence="2 3">
    <name type="scientific">Halobacillus litoralis</name>
    <dbReference type="NCBI Taxonomy" id="45668"/>
    <lineage>
        <taxon>Bacteria</taxon>
        <taxon>Bacillati</taxon>
        <taxon>Bacillota</taxon>
        <taxon>Bacilli</taxon>
        <taxon>Bacillales</taxon>
        <taxon>Bacillaceae</taxon>
        <taxon>Halobacillus</taxon>
    </lineage>
</organism>
<evidence type="ECO:0000313" key="2">
    <source>
        <dbReference type="EMBL" id="MYL72881.1"/>
    </source>
</evidence>
<dbReference type="Gene3D" id="3.40.630.30">
    <property type="match status" value="1"/>
</dbReference>
<dbReference type="CDD" id="cd04301">
    <property type="entry name" value="NAT_SF"/>
    <property type="match status" value="1"/>
</dbReference>
<dbReference type="OrthoDB" id="424368at2"/>
<keyword evidence="2" id="KW-0808">Transferase</keyword>
<feature type="domain" description="N-acetyltransferase" evidence="1">
    <location>
        <begin position="11"/>
        <end position="156"/>
    </location>
</feature>
<gene>
    <name evidence="2" type="ORF">GLW00_18780</name>
</gene>
<dbReference type="PROSITE" id="PS51186">
    <property type="entry name" value="GNAT"/>
    <property type="match status" value="1"/>
</dbReference>
<evidence type="ECO:0000259" key="1">
    <source>
        <dbReference type="PROSITE" id="PS51186"/>
    </source>
</evidence>
<dbReference type="GeneID" id="78009068"/>
<dbReference type="RefSeq" id="WP_160916678.1">
    <property type="nucleotide sequence ID" value="NZ_WMFA01000013.1"/>
</dbReference>
<dbReference type="GO" id="GO:0016747">
    <property type="term" value="F:acyltransferase activity, transferring groups other than amino-acyl groups"/>
    <property type="evidence" value="ECO:0007669"/>
    <property type="project" value="InterPro"/>
</dbReference>
<reference evidence="2 3" key="1">
    <citation type="submission" date="2019-11" db="EMBL/GenBank/DDBJ databases">
        <title>Genome sequences of 17 halophilic strains isolated from different environments.</title>
        <authorList>
            <person name="Furrow R.E."/>
        </authorList>
    </citation>
    <scope>NUCLEOTIDE SEQUENCE [LARGE SCALE GENOMIC DNA]</scope>
    <source>
        <strain evidence="2 3">SL-4</strain>
    </source>
</reference>